<dbReference type="AlphaFoldDB" id="A0A2K8SNW9"/>
<keyword evidence="2" id="KW-1185">Reference proteome</keyword>
<proteinExistence type="predicted"/>
<dbReference type="EMBL" id="CP024785">
    <property type="protein sequence ID" value="AUB36535.1"/>
    <property type="molecule type" value="Genomic_DNA"/>
</dbReference>
<reference evidence="1 2" key="1">
    <citation type="submission" date="2017-11" db="EMBL/GenBank/DDBJ databases">
        <title>Complete genome of a free-living desiccation-tolerant cyanobacterium and its photosynthetic adaptation to extreme terrestrial habitat.</title>
        <authorList>
            <person name="Shang J."/>
        </authorList>
    </citation>
    <scope>NUCLEOTIDE SEQUENCE [LARGE SCALE GENOMIC DNA]</scope>
    <source>
        <strain evidence="1 2">CCNUN1</strain>
    </source>
</reference>
<organism evidence="1 2">
    <name type="scientific">Nostoc flagelliforme CCNUN1</name>
    <dbReference type="NCBI Taxonomy" id="2038116"/>
    <lineage>
        <taxon>Bacteria</taxon>
        <taxon>Bacillati</taxon>
        <taxon>Cyanobacteriota</taxon>
        <taxon>Cyanophyceae</taxon>
        <taxon>Nostocales</taxon>
        <taxon>Nostocaceae</taxon>
        <taxon>Nostoc</taxon>
    </lineage>
</organism>
<protein>
    <submittedName>
        <fullName evidence="1">Uncharacterized protein</fullName>
    </submittedName>
</protein>
<accession>A0A2K8SNW9</accession>
<gene>
    <name evidence="1" type="ORF">COO91_02450</name>
</gene>
<name>A0A2K8SNW9_9NOSO</name>
<sequence length="37" mass="4175">MTLVIFPCSHAGYSQSFKGESATIEKKWMILAARLRC</sequence>
<evidence type="ECO:0000313" key="2">
    <source>
        <dbReference type="Proteomes" id="UP000232003"/>
    </source>
</evidence>
<dbReference type="Proteomes" id="UP000232003">
    <property type="component" value="Chromosome"/>
</dbReference>
<evidence type="ECO:0000313" key="1">
    <source>
        <dbReference type="EMBL" id="AUB36535.1"/>
    </source>
</evidence>
<dbReference type="KEGG" id="nfl:COO91_02450"/>